<protein>
    <recommendedName>
        <fullName evidence="6">DUF4283 domain-containing protein</fullName>
    </recommendedName>
</protein>
<keyword evidence="5" id="KW-1185">Reference proteome</keyword>
<evidence type="ECO:0000313" key="4">
    <source>
        <dbReference type="Proteomes" id="UP000525078"/>
    </source>
</evidence>
<dbReference type="EMBL" id="JAATIP010000037">
    <property type="protein sequence ID" value="KAF4387849.1"/>
    <property type="molecule type" value="Genomic_DNA"/>
</dbReference>
<reference evidence="4 5" key="1">
    <citation type="journal article" date="2020" name="bioRxiv">
        <title>Sequence and annotation of 42 cannabis genomes reveals extensive copy number variation in cannabinoid synthesis and pathogen resistance genes.</title>
        <authorList>
            <person name="Mckernan K.J."/>
            <person name="Helbert Y."/>
            <person name="Kane L.T."/>
            <person name="Ebling H."/>
            <person name="Zhang L."/>
            <person name="Liu B."/>
            <person name="Eaton Z."/>
            <person name="Mclaughlin S."/>
            <person name="Kingan S."/>
            <person name="Baybayan P."/>
            <person name="Concepcion G."/>
            <person name="Jordan M."/>
            <person name="Riva A."/>
            <person name="Barbazuk W."/>
            <person name="Harkins T."/>
        </authorList>
    </citation>
    <scope>NUCLEOTIDE SEQUENCE [LARGE SCALE GENOMIC DNA]</scope>
    <source>
        <strain evidence="4 5">cv. Jamaican Lion 4</strain>
        <strain evidence="2">Father</strain>
        <strain evidence="3">Mother</strain>
        <tissue evidence="3">Leaf</tissue>
    </source>
</reference>
<evidence type="ECO:0000313" key="5">
    <source>
        <dbReference type="Proteomes" id="UP000583929"/>
    </source>
</evidence>
<proteinExistence type="predicted"/>
<organism evidence="3 4">
    <name type="scientific">Cannabis sativa</name>
    <name type="common">Hemp</name>
    <name type="synonym">Marijuana</name>
    <dbReference type="NCBI Taxonomy" id="3483"/>
    <lineage>
        <taxon>Eukaryota</taxon>
        <taxon>Viridiplantae</taxon>
        <taxon>Streptophyta</taxon>
        <taxon>Embryophyta</taxon>
        <taxon>Tracheophyta</taxon>
        <taxon>Spermatophyta</taxon>
        <taxon>Magnoliopsida</taxon>
        <taxon>eudicotyledons</taxon>
        <taxon>Gunneridae</taxon>
        <taxon>Pentapetalae</taxon>
        <taxon>rosids</taxon>
        <taxon>fabids</taxon>
        <taxon>Rosales</taxon>
        <taxon>Cannabaceae</taxon>
        <taxon>Cannabis</taxon>
    </lineage>
</organism>
<gene>
    <name evidence="3" type="ORF">F8388_005466</name>
    <name evidence="2" type="ORF">G4B88_019312</name>
</gene>
<evidence type="ECO:0000313" key="2">
    <source>
        <dbReference type="EMBL" id="KAF4346355.1"/>
    </source>
</evidence>
<dbReference type="EMBL" id="JAATIQ010001039">
    <property type="protein sequence ID" value="KAF4346355.1"/>
    <property type="molecule type" value="Genomic_DNA"/>
</dbReference>
<feature type="region of interest" description="Disordered" evidence="1">
    <location>
        <begin position="766"/>
        <end position="794"/>
    </location>
</feature>
<name>A0A7J6H0E0_CANSA</name>
<evidence type="ECO:0008006" key="6">
    <source>
        <dbReference type="Google" id="ProtNLM"/>
    </source>
</evidence>
<dbReference type="PANTHER" id="PTHR34427:SF5">
    <property type="entry name" value="DUF4283 DOMAIN-CONTAINING PROTEIN"/>
    <property type="match status" value="1"/>
</dbReference>
<dbReference type="Proteomes" id="UP000525078">
    <property type="component" value="Unassembled WGS sequence"/>
</dbReference>
<evidence type="ECO:0000256" key="1">
    <source>
        <dbReference type="SAM" id="MobiDB-lite"/>
    </source>
</evidence>
<sequence length="794" mass="91185">MALLVMENTKTPLVLGRKKAFTPLVLAGKISLIQIVNKTFWARDRGNNRCNELDDWNSGGTEKKIGQQRDAFKRFFRNNIGSYFMEFFANSNGAFLKISALKNNKIRKVIVLEEAEAKGWSDLYDCLFGVLKRKPENLQEDRLTQQQKEKIGEGRANSQSWANIVKSLRQLVTKPRGGNDNIPKERLPRALRKTNKLGYWDFLPKGNGSFRPRNKFPEKRLEQKFFYEYSQAEKSDKEWIRAVMMFRDNSETPWSAIFYNLLREIDRKLVVSQMYDDRTIIWCKNEDEVDLLLKLNKMVIPGTRGTIVSFIRCYMEKQNKDEKVECRRSWIGIEGLPLHLWNMKTMWRIGALCGGLLDIEKDTAEKSFLHHLRLKLEGNEHEKEQKMMNKGEADSVKGGEGGELAGGIQTTSMSSEIVAEVADEGQSESADFPSMTETGGQASVQQPEKELMINYGCASSEIDSQPRSMPIECPHKNSSCGRESIPLQHVFSRLLNSLSEPRVNRNPSNFLNTCLSYDSIDKIKFGRVVMSRAFAENKEEMGLKSYGLSKYISKNREIIGSTAIQLNGLWYYQKGPFNLILGQKVGPPAILKQKMVDSVVNGFRWNKSLENIDRPEKWEKQLAVYNKKTPKQVIYDFFEGILRRIRPKKRAEFRVAIINLWADFEDQTKETWNSVLHNNEKLEAAEVNKNGKQPIIYTWKRNSKALVGEEDTINRIEIWEDDEDPREEAIEEDFSESEASDIDCEDNLDETNEEYEDILGDIKELGSEKDNMMSGGIGKISSEEQVDTENNSVS</sequence>
<evidence type="ECO:0000313" key="3">
    <source>
        <dbReference type="EMBL" id="KAF4387849.1"/>
    </source>
</evidence>
<dbReference type="PANTHER" id="PTHR34427">
    <property type="entry name" value="DUF4283 DOMAIN PROTEIN"/>
    <property type="match status" value="1"/>
</dbReference>
<comment type="caution">
    <text evidence="3">The sequence shown here is derived from an EMBL/GenBank/DDBJ whole genome shotgun (WGS) entry which is preliminary data.</text>
</comment>
<dbReference type="Proteomes" id="UP000583929">
    <property type="component" value="Unassembled WGS sequence"/>
</dbReference>
<accession>A0A7J6H0E0</accession>
<dbReference type="AlphaFoldDB" id="A0A7J6H0E0"/>